<gene>
    <name evidence="1" type="ORF">V6N11_038811</name>
</gene>
<reference evidence="1 2" key="1">
    <citation type="journal article" date="2024" name="G3 (Bethesda)">
        <title>Genome assembly of Hibiscus sabdariffa L. provides insights into metabolisms of medicinal natural products.</title>
        <authorList>
            <person name="Kim T."/>
        </authorList>
    </citation>
    <scope>NUCLEOTIDE SEQUENCE [LARGE SCALE GENOMIC DNA]</scope>
    <source>
        <strain evidence="1">TK-2024</strain>
        <tissue evidence="1">Old leaves</tissue>
    </source>
</reference>
<comment type="caution">
    <text evidence="1">The sequence shown here is derived from an EMBL/GenBank/DDBJ whole genome shotgun (WGS) entry which is preliminary data.</text>
</comment>
<keyword evidence="2" id="KW-1185">Reference proteome</keyword>
<protein>
    <submittedName>
        <fullName evidence="1">Uncharacterized protein</fullName>
    </submittedName>
</protein>
<sequence length="66" mass="7808">MTENTELATLQQQLKELQEGTNIPPWWERQKGEWEDRLGQLEKKMDKSQTDLRRIISLLTRAADNP</sequence>
<proteinExistence type="predicted"/>
<evidence type="ECO:0000313" key="2">
    <source>
        <dbReference type="Proteomes" id="UP001396334"/>
    </source>
</evidence>
<name>A0ABR2SLW1_9ROSI</name>
<evidence type="ECO:0000313" key="1">
    <source>
        <dbReference type="EMBL" id="KAK9025958.1"/>
    </source>
</evidence>
<organism evidence="1 2">
    <name type="scientific">Hibiscus sabdariffa</name>
    <name type="common">roselle</name>
    <dbReference type="NCBI Taxonomy" id="183260"/>
    <lineage>
        <taxon>Eukaryota</taxon>
        <taxon>Viridiplantae</taxon>
        <taxon>Streptophyta</taxon>
        <taxon>Embryophyta</taxon>
        <taxon>Tracheophyta</taxon>
        <taxon>Spermatophyta</taxon>
        <taxon>Magnoliopsida</taxon>
        <taxon>eudicotyledons</taxon>
        <taxon>Gunneridae</taxon>
        <taxon>Pentapetalae</taxon>
        <taxon>rosids</taxon>
        <taxon>malvids</taxon>
        <taxon>Malvales</taxon>
        <taxon>Malvaceae</taxon>
        <taxon>Malvoideae</taxon>
        <taxon>Hibiscus</taxon>
    </lineage>
</organism>
<dbReference type="EMBL" id="JBBPBN010000013">
    <property type="protein sequence ID" value="KAK9025958.1"/>
    <property type="molecule type" value="Genomic_DNA"/>
</dbReference>
<dbReference type="Proteomes" id="UP001396334">
    <property type="component" value="Unassembled WGS sequence"/>
</dbReference>
<accession>A0ABR2SLW1</accession>